<evidence type="ECO:0000313" key="2">
    <source>
        <dbReference type="Proteomes" id="UP000799421"/>
    </source>
</evidence>
<dbReference type="Proteomes" id="UP000799421">
    <property type="component" value="Unassembled WGS sequence"/>
</dbReference>
<name>A0A6A7CA82_9PEZI</name>
<gene>
    <name evidence="1" type="ORF">K470DRAFT_103630</name>
</gene>
<accession>A0A6A7CA82</accession>
<dbReference type="AlphaFoldDB" id="A0A6A7CA82"/>
<reference evidence="1" key="1">
    <citation type="journal article" date="2020" name="Stud. Mycol.">
        <title>101 Dothideomycetes genomes: a test case for predicting lifestyles and emergence of pathogens.</title>
        <authorList>
            <person name="Haridas S."/>
            <person name="Albert R."/>
            <person name="Binder M."/>
            <person name="Bloem J."/>
            <person name="Labutti K."/>
            <person name="Salamov A."/>
            <person name="Andreopoulos B."/>
            <person name="Baker S."/>
            <person name="Barry K."/>
            <person name="Bills G."/>
            <person name="Bluhm B."/>
            <person name="Cannon C."/>
            <person name="Castanera R."/>
            <person name="Culley D."/>
            <person name="Daum C."/>
            <person name="Ezra D."/>
            <person name="Gonzalez J."/>
            <person name="Henrissat B."/>
            <person name="Kuo A."/>
            <person name="Liang C."/>
            <person name="Lipzen A."/>
            <person name="Lutzoni F."/>
            <person name="Magnuson J."/>
            <person name="Mondo S."/>
            <person name="Nolan M."/>
            <person name="Ohm R."/>
            <person name="Pangilinan J."/>
            <person name="Park H.-J."/>
            <person name="Ramirez L."/>
            <person name="Alfaro M."/>
            <person name="Sun H."/>
            <person name="Tritt A."/>
            <person name="Yoshinaga Y."/>
            <person name="Zwiers L.-H."/>
            <person name="Turgeon B."/>
            <person name="Goodwin S."/>
            <person name="Spatafora J."/>
            <person name="Crous P."/>
            <person name="Grigoriev I."/>
        </authorList>
    </citation>
    <scope>NUCLEOTIDE SEQUENCE</scope>
    <source>
        <strain evidence="1">CBS 480.64</strain>
    </source>
</reference>
<keyword evidence="2" id="KW-1185">Reference proteome</keyword>
<evidence type="ECO:0008006" key="3">
    <source>
        <dbReference type="Google" id="ProtNLM"/>
    </source>
</evidence>
<organism evidence="1 2">
    <name type="scientific">Piedraia hortae CBS 480.64</name>
    <dbReference type="NCBI Taxonomy" id="1314780"/>
    <lineage>
        <taxon>Eukaryota</taxon>
        <taxon>Fungi</taxon>
        <taxon>Dikarya</taxon>
        <taxon>Ascomycota</taxon>
        <taxon>Pezizomycotina</taxon>
        <taxon>Dothideomycetes</taxon>
        <taxon>Dothideomycetidae</taxon>
        <taxon>Capnodiales</taxon>
        <taxon>Piedraiaceae</taxon>
        <taxon>Piedraia</taxon>
    </lineage>
</organism>
<proteinExistence type="predicted"/>
<sequence>MEQLYDLFARSIDLKHVSLLFHLQQSHIKELAIPLIRRNNLRRLTVCSCACRRLLRYFADLDEKFSVAEAMKVQSSVEIVSATIKMPSPIFFDALATIRSVKELYLVVTNGSDCTVPLIDCHAFYSIAKLSNLTSLSLGKTIGFFPVKYSVSCRDWMQLFQRLPSLV</sequence>
<evidence type="ECO:0000313" key="1">
    <source>
        <dbReference type="EMBL" id="KAF2863518.1"/>
    </source>
</evidence>
<protein>
    <recommendedName>
        <fullName evidence="3">F-box domain-containing protein</fullName>
    </recommendedName>
</protein>
<dbReference type="EMBL" id="MU005960">
    <property type="protein sequence ID" value="KAF2863518.1"/>
    <property type="molecule type" value="Genomic_DNA"/>
</dbReference>